<comment type="caution">
    <text evidence="17">The sequence shown here is derived from an EMBL/GenBank/DDBJ whole genome shotgun (WGS) entry which is preliminary data.</text>
</comment>
<dbReference type="OrthoDB" id="8062037at2759"/>
<comment type="subcellular location">
    <subcellularLocation>
        <location evidence="2">Membrane</location>
        <topology evidence="2">Single-pass membrane protein</topology>
    </subcellularLocation>
</comment>
<evidence type="ECO:0000256" key="4">
    <source>
        <dbReference type="ARBA" id="ARBA00012483"/>
    </source>
</evidence>
<keyword evidence="8 13" id="KW-0863">Zinc-finger</keyword>
<dbReference type="GO" id="GO:0061630">
    <property type="term" value="F:ubiquitin protein ligase activity"/>
    <property type="evidence" value="ECO:0007669"/>
    <property type="project" value="UniProtKB-EC"/>
</dbReference>
<dbReference type="GO" id="GO:0016567">
    <property type="term" value="P:protein ubiquitination"/>
    <property type="evidence" value="ECO:0007669"/>
    <property type="project" value="InterPro"/>
</dbReference>
<dbReference type="InterPro" id="IPR001841">
    <property type="entry name" value="Znf_RING"/>
</dbReference>
<evidence type="ECO:0000256" key="7">
    <source>
        <dbReference type="ARBA" id="ARBA00022723"/>
    </source>
</evidence>
<evidence type="ECO:0000256" key="11">
    <source>
        <dbReference type="ARBA" id="ARBA00022989"/>
    </source>
</evidence>
<comment type="pathway">
    <text evidence="3">Protein modification; protein ubiquitination.</text>
</comment>
<dbReference type="InterPro" id="IPR013083">
    <property type="entry name" value="Znf_RING/FYVE/PHD"/>
</dbReference>
<evidence type="ECO:0000256" key="3">
    <source>
        <dbReference type="ARBA" id="ARBA00004906"/>
    </source>
</evidence>
<keyword evidence="10" id="KW-0862">Zinc</keyword>
<dbReference type="GO" id="GO:0016020">
    <property type="term" value="C:membrane"/>
    <property type="evidence" value="ECO:0007669"/>
    <property type="project" value="UniProtKB-SubCell"/>
</dbReference>
<organism evidence="17 18">
    <name type="scientific">Dioscorea zingiberensis</name>
    <dbReference type="NCBI Taxonomy" id="325984"/>
    <lineage>
        <taxon>Eukaryota</taxon>
        <taxon>Viridiplantae</taxon>
        <taxon>Streptophyta</taxon>
        <taxon>Embryophyta</taxon>
        <taxon>Tracheophyta</taxon>
        <taxon>Spermatophyta</taxon>
        <taxon>Magnoliopsida</taxon>
        <taxon>Liliopsida</taxon>
        <taxon>Dioscoreales</taxon>
        <taxon>Dioscoreaceae</taxon>
        <taxon>Dioscorea</taxon>
    </lineage>
</organism>
<evidence type="ECO:0000256" key="1">
    <source>
        <dbReference type="ARBA" id="ARBA00000900"/>
    </source>
</evidence>
<dbReference type="Gene3D" id="3.30.40.10">
    <property type="entry name" value="Zinc/RING finger domain, C3HC4 (zinc finger)"/>
    <property type="match status" value="1"/>
</dbReference>
<dbReference type="Pfam" id="PF13639">
    <property type="entry name" value="zf-RING_2"/>
    <property type="match status" value="1"/>
</dbReference>
<dbReference type="PANTHER" id="PTHR46913:SF1">
    <property type="entry name" value="RING-H2 FINGER PROTEIN ATL16"/>
    <property type="match status" value="1"/>
</dbReference>
<dbReference type="InterPro" id="IPR044600">
    <property type="entry name" value="ATL1/ATL16-like"/>
</dbReference>
<evidence type="ECO:0000256" key="12">
    <source>
        <dbReference type="ARBA" id="ARBA00023136"/>
    </source>
</evidence>
<keyword evidence="11 15" id="KW-1133">Transmembrane helix</keyword>
<reference evidence="17" key="1">
    <citation type="submission" date="2021-03" db="EMBL/GenBank/DDBJ databases">
        <authorList>
            <person name="Li Z."/>
            <person name="Yang C."/>
        </authorList>
    </citation>
    <scope>NUCLEOTIDE SEQUENCE</scope>
    <source>
        <strain evidence="17">Dzin_1.0</strain>
        <tissue evidence="17">Leaf</tissue>
    </source>
</reference>
<evidence type="ECO:0000256" key="9">
    <source>
        <dbReference type="ARBA" id="ARBA00022786"/>
    </source>
</evidence>
<sequence>MGLGTGGNGNPSNIWTPGGKITMIGMVLLTVLFVLLFFHLYSRLFLRSRERYPQSPPPVIRHHPLVFSETRPSPTPSAWSPRGLDRIVLESISPVFVFHGDDETGILCAVCLGQIQEGELARILPKCSHGFHVECIDMWLASHATCPLCRAAVEPIKRRGSRIDSKAPRREDPRGQGDGEAATEQDLERGMVAEWAPVPSSMTSQRRAGE</sequence>
<keyword evidence="12 15" id="KW-0472">Membrane</keyword>
<dbReference type="Proteomes" id="UP001085076">
    <property type="component" value="Miscellaneous, Linkage group lg03"/>
</dbReference>
<evidence type="ECO:0000256" key="15">
    <source>
        <dbReference type="SAM" id="Phobius"/>
    </source>
</evidence>
<evidence type="ECO:0000256" key="13">
    <source>
        <dbReference type="PROSITE-ProRule" id="PRU00175"/>
    </source>
</evidence>
<feature type="transmembrane region" description="Helical" evidence="15">
    <location>
        <begin position="21"/>
        <end position="41"/>
    </location>
</feature>
<feature type="region of interest" description="Disordered" evidence="14">
    <location>
        <begin position="160"/>
        <end position="210"/>
    </location>
</feature>
<keyword evidence="7" id="KW-0479">Metal-binding</keyword>
<evidence type="ECO:0000256" key="6">
    <source>
        <dbReference type="ARBA" id="ARBA00022692"/>
    </source>
</evidence>
<dbReference type="SUPFAM" id="SSF57850">
    <property type="entry name" value="RING/U-box"/>
    <property type="match status" value="1"/>
</dbReference>
<feature type="domain" description="RING-type" evidence="16">
    <location>
        <begin position="108"/>
        <end position="150"/>
    </location>
</feature>
<protein>
    <recommendedName>
        <fullName evidence="4">RING-type E3 ubiquitin transferase</fullName>
        <ecNumber evidence="4">2.3.2.27</ecNumber>
    </recommendedName>
</protein>
<keyword evidence="18" id="KW-1185">Reference proteome</keyword>
<reference evidence="17" key="2">
    <citation type="journal article" date="2022" name="Hortic Res">
        <title>The genome of Dioscorea zingiberensis sheds light on the biosynthesis, origin and evolution of the medicinally important diosgenin saponins.</title>
        <authorList>
            <person name="Li Y."/>
            <person name="Tan C."/>
            <person name="Li Z."/>
            <person name="Guo J."/>
            <person name="Li S."/>
            <person name="Chen X."/>
            <person name="Wang C."/>
            <person name="Dai X."/>
            <person name="Yang H."/>
            <person name="Song W."/>
            <person name="Hou L."/>
            <person name="Xu J."/>
            <person name="Tong Z."/>
            <person name="Xu A."/>
            <person name="Yuan X."/>
            <person name="Wang W."/>
            <person name="Yang Q."/>
            <person name="Chen L."/>
            <person name="Sun Z."/>
            <person name="Wang K."/>
            <person name="Pan B."/>
            <person name="Chen J."/>
            <person name="Bao Y."/>
            <person name="Liu F."/>
            <person name="Qi X."/>
            <person name="Gang D.R."/>
            <person name="Wen J."/>
            <person name="Li J."/>
        </authorList>
    </citation>
    <scope>NUCLEOTIDE SEQUENCE</scope>
    <source>
        <strain evidence="17">Dzin_1.0</strain>
    </source>
</reference>
<gene>
    <name evidence="17" type="ORF">J5N97_015242</name>
</gene>
<dbReference type="PANTHER" id="PTHR46913">
    <property type="entry name" value="RING-H2 FINGER PROTEIN ATL16"/>
    <property type="match status" value="1"/>
</dbReference>
<dbReference type="AlphaFoldDB" id="A0A9D5CUZ8"/>
<evidence type="ECO:0000256" key="8">
    <source>
        <dbReference type="ARBA" id="ARBA00022771"/>
    </source>
</evidence>
<keyword evidence="9" id="KW-0833">Ubl conjugation pathway</keyword>
<evidence type="ECO:0000313" key="17">
    <source>
        <dbReference type="EMBL" id="KAJ0979768.1"/>
    </source>
</evidence>
<dbReference type="GO" id="GO:0008270">
    <property type="term" value="F:zinc ion binding"/>
    <property type="evidence" value="ECO:0007669"/>
    <property type="project" value="UniProtKB-KW"/>
</dbReference>
<evidence type="ECO:0000259" key="16">
    <source>
        <dbReference type="PROSITE" id="PS50089"/>
    </source>
</evidence>
<evidence type="ECO:0000256" key="10">
    <source>
        <dbReference type="ARBA" id="ARBA00022833"/>
    </source>
</evidence>
<keyword evidence="6 15" id="KW-0812">Transmembrane</keyword>
<dbReference type="CDD" id="cd16461">
    <property type="entry name" value="RING-H2_EL5-like"/>
    <property type="match status" value="1"/>
</dbReference>
<accession>A0A9D5CUZ8</accession>
<proteinExistence type="predicted"/>
<keyword evidence="5" id="KW-0808">Transferase</keyword>
<evidence type="ECO:0000256" key="5">
    <source>
        <dbReference type="ARBA" id="ARBA00022679"/>
    </source>
</evidence>
<dbReference type="EMBL" id="JAGGNH010000003">
    <property type="protein sequence ID" value="KAJ0979768.1"/>
    <property type="molecule type" value="Genomic_DNA"/>
</dbReference>
<evidence type="ECO:0000256" key="14">
    <source>
        <dbReference type="SAM" id="MobiDB-lite"/>
    </source>
</evidence>
<feature type="compositionally biased region" description="Polar residues" evidence="14">
    <location>
        <begin position="200"/>
        <end position="210"/>
    </location>
</feature>
<evidence type="ECO:0000313" key="18">
    <source>
        <dbReference type="Proteomes" id="UP001085076"/>
    </source>
</evidence>
<dbReference type="PROSITE" id="PS50089">
    <property type="entry name" value="ZF_RING_2"/>
    <property type="match status" value="1"/>
</dbReference>
<feature type="compositionally biased region" description="Basic and acidic residues" evidence="14">
    <location>
        <begin position="160"/>
        <end position="177"/>
    </location>
</feature>
<evidence type="ECO:0000256" key="2">
    <source>
        <dbReference type="ARBA" id="ARBA00004167"/>
    </source>
</evidence>
<comment type="catalytic activity">
    <reaction evidence="1">
        <text>S-ubiquitinyl-[E2 ubiquitin-conjugating enzyme]-L-cysteine + [acceptor protein]-L-lysine = [E2 ubiquitin-conjugating enzyme]-L-cysteine + N(6)-ubiquitinyl-[acceptor protein]-L-lysine.</text>
        <dbReference type="EC" id="2.3.2.27"/>
    </reaction>
</comment>
<dbReference type="SMART" id="SM00184">
    <property type="entry name" value="RING"/>
    <property type="match status" value="1"/>
</dbReference>
<dbReference type="EC" id="2.3.2.27" evidence="4"/>
<name>A0A9D5CUZ8_9LILI</name>